<evidence type="ECO:0000313" key="2">
    <source>
        <dbReference type="EMBL" id="SHE36294.1"/>
    </source>
</evidence>
<feature type="transmembrane region" description="Helical" evidence="1">
    <location>
        <begin position="12"/>
        <end position="36"/>
    </location>
</feature>
<dbReference type="EMBL" id="FQTY01000001">
    <property type="protein sequence ID" value="SHE36294.1"/>
    <property type="molecule type" value="Genomic_DNA"/>
</dbReference>
<dbReference type="RefSeq" id="WP_072972773.1">
    <property type="nucleotide sequence ID" value="NZ_FQTY01000001.1"/>
</dbReference>
<evidence type="ECO:0000256" key="1">
    <source>
        <dbReference type="SAM" id="Phobius"/>
    </source>
</evidence>
<keyword evidence="3" id="KW-1185">Reference proteome</keyword>
<keyword evidence="1" id="KW-0812">Transmembrane</keyword>
<name>A0A1M4SVP5_9FIRM</name>
<reference evidence="3" key="1">
    <citation type="submission" date="2016-11" db="EMBL/GenBank/DDBJ databases">
        <authorList>
            <person name="Varghese N."/>
            <person name="Submissions S."/>
        </authorList>
    </citation>
    <scope>NUCLEOTIDE SEQUENCE [LARGE SCALE GENOMIC DNA]</scope>
    <source>
        <strain evidence="3">DSM 18095</strain>
    </source>
</reference>
<gene>
    <name evidence="2" type="ORF">SAMN02745784_00521</name>
</gene>
<dbReference type="Proteomes" id="UP000184114">
    <property type="component" value="Unassembled WGS sequence"/>
</dbReference>
<sequence length="183" mass="19447">MNKSKVMNTRTLVYAGFLTSISIVLTRFLAIMVPLAGLPTLRISFGEIPLMISGLLFGPVVGGISGLAADLIGVMVNLQGPSIHPGFTLSSILWGVIPGILGIYFKTKVKGGNPFSLGNITIIVSACILFISLGLNTYWLSNLFGKGFMVLLPGRALSALVNIPIQSFITTTLIKHLRGMVTV</sequence>
<feature type="transmembrane region" description="Helical" evidence="1">
    <location>
        <begin position="117"/>
        <end position="139"/>
    </location>
</feature>
<dbReference type="GeneID" id="90995205"/>
<dbReference type="Gene3D" id="1.10.1760.20">
    <property type="match status" value="1"/>
</dbReference>
<protein>
    <submittedName>
        <fullName evidence="2">ECF transporter S component, folate family</fullName>
    </submittedName>
</protein>
<dbReference type="STRING" id="1123404.SAMN02745784_00521"/>
<accession>A0A1M4SVP5</accession>
<dbReference type="NCBIfam" id="TIGR04518">
    <property type="entry name" value="ECF_S_folT_fam"/>
    <property type="match status" value="1"/>
</dbReference>
<dbReference type="GO" id="GO:0022857">
    <property type="term" value="F:transmembrane transporter activity"/>
    <property type="evidence" value="ECO:0007669"/>
    <property type="project" value="InterPro"/>
</dbReference>
<feature type="transmembrane region" description="Helical" evidence="1">
    <location>
        <begin position="86"/>
        <end position="105"/>
    </location>
</feature>
<proteinExistence type="predicted"/>
<organism evidence="2 3">
    <name type="scientific">Tissierella praeacuta DSM 18095</name>
    <dbReference type="NCBI Taxonomy" id="1123404"/>
    <lineage>
        <taxon>Bacteria</taxon>
        <taxon>Bacillati</taxon>
        <taxon>Bacillota</taxon>
        <taxon>Tissierellia</taxon>
        <taxon>Tissierellales</taxon>
        <taxon>Tissierellaceae</taxon>
        <taxon>Tissierella</taxon>
    </lineage>
</organism>
<keyword evidence="1" id="KW-1133">Transmembrane helix</keyword>
<feature type="transmembrane region" description="Helical" evidence="1">
    <location>
        <begin position="48"/>
        <end position="74"/>
    </location>
</feature>
<evidence type="ECO:0000313" key="3">
    <source>
        <dbReference type="Proteomes" id="UP000184114"/>
    </source>
</evidence>
<dbReference type="Pfam" id="PF12822">
    <property type="entry name" value="ECF_trnsprt"/>
    <property type="match status" value="1"/>
</dbReference>
<dbReference type="InterPro" id="IPR030949">
    <property type="entry name" value="ECF_S_folate_fam"/>
</dbReference>
<dbReference type="AlphaFoldDB" id="A0A1M4SVP5"/>
<dbReference type="InterPro" id="IPR024529">
    <property type="entry name" value="ECF_trnsprt_substrate-spec"/>
</dbReference>
<keyword evidence="1" id="KW-0472">Membrane</keyword>